<proteinExistence type="predicted"/>
<sequence length="29" mass="3462">MIRKESEDSFGEEDFILFATFVIHIIRMS</sequence>
<accession>A0A9X0YU63</accession>
<keyword evidence="2" id="KW-1185">Reference proteome</keyword>
<evidence type="ECO:0000313" key="1">
    <source>
        <dbReference type="EMBL" id="MBP2078783.1"/>
    </source>
</evidence>
<protein>
    <submittedName>
        <fullName evidence="1">Uncharacterized protein</fullName>
    </submittedName>
</protein>
<evidence type="ECO:0000313" key="2">
    <source>
        <dbReference type="Proteomes" id="UP001138793"/>
    </source>
</evidence>
<comment type="caution">
    <text evidence="1">The sequence shown here is derived from an EMBL/GenBank/DDBJ whole genome shotgun (WGS) entry which is preliminary data.</text>
</comment>
<dbReference type="EMBL" id="JAGGMB010000010">
    <property type="protein sequence ID" value="MBP2078783.1"/>
    <property type="molecule type" value="Genomic_DNA"/>
</dbReference>
<organism evidence="1 2">
    <name type="scientific">Oceanobacillus polygoni</name>
    <dbReference type="NCBI Taxonomy" id="1235259"/>
    <lineage>
        <taxon>Bacteria</taxon>
        <taxon>Bacillati</taxon>
        <taxon>Bacillota</taxon>
        <taxon>Bacilli</taxon>
        <taxon>Bacillales</taxon>
        <taxon>Bacillaceae</taxon>
        <taxon>Oceanobacillus</taxon>
    </lineage>
</organism>
<dbReference type="Proteomes" id="UP001138793">
    <property type="component" value="Unassembled WGS sequence"/>
</dbReference>
<name>A0A9X0YU63_9BACI</name>
<gene>
    <name evidence="1" type="ORF">J2Z64_003051</name>
</gene>
<dbReference type="AlphaFoldDB" id="A0A9X0YU63"/>
<reference evidence="1" key="1">
    <citation type="submission" date="2021-03" db="EMBL/GenBank/DDBJ databases">
        <title>Genomic Encyclopedia of Type Strains, Phase IV (KMG-IV): sequencing the most valuable type-strain genomes for metagenomic binning, comparative biology and taxonomic classification.</title>
        <authorList>
            <person name="Goeker M."/>
        </authorList>
    </citation>
    <scope>NUCLEOTIDE SEQUENCE</scope>
    <source>
        <strain evidence="1">DSM 107338</strain>
    </source>
</reference>